<evidence type="ECO:0000313" key="3">
    <source>
        <dbReference type="Proteomes" id="UP001596523"/>
    </source>
</evidence>
<feature type="region of interest" description="Disordered" evidence="1">
    <location>
        <begin position="1"/>
        <end position="23"/>
    </location>
</feature>
<comment type="caution">
    <text evidence="2">The sequence shown here is derived from an EMBL/GenBank/DDBJ whole genome shotgun (WGS) entry which is preliminary data.</text>
</comment>
<keyword evidence="3" id="KW-1185">Reference proteome</keyword>
<proteinExistence type="predicted"/>
<accession>A0ABW2JRJ3</accession>
<organism evidence="2 3">
    <name type="scientific">Streptomyces monticola</name>
    <dbReference type="NCBI Taxonomy" id="2666263"/>
    <lineage>
        <taxon>Bacteria</taxon>
        <taxon>Bacillati</taxon>
        <taxon>Actinomycetota</taxon>
        <taxon>Actinomycetes</taxon>
        <taxon>Kitasatosporales</taxon>
        <taxon>Streptomycetaceae</taxon>
        <taxon>Streptomyces</taxon>
    </lineage>
</organism>
<gene>
    <name evidence="2" type="ORF">ACFQVC_30170</name>
</gene>
<dbReference type="Proteomes" id="UP001596523">
    <property type="component" value="Unassembled WGS sequence"/>
</dbReference>
<dbReference type="EMBL" id="JBHTCF010000016">
    <property type="protein sequence ID" value="MFC7308472.1"/>
    <property type="molecule type" value="Genomic_DNA"/>
</dbReference>
<protein>
    <submittedName>
        <fullName evidence="2">Uncharacterized protein</fullName>
    </submittedName>
</protein>
<reference evidence="3" key="1">
    <citation type="journal article" date="2019" name="Int. J. Syst. Evol. Microbiol.">
        <title>The Global Catalogue of Microorganisms (GCM) 10K type strain sequencing project: providing services to taxonomists for standard genome sequencing and annotation.</title>
        <authorList>
            <consortium name="The Broad Institute Genomics Platform"/>
            <consortium name="The Broad Institute Genome Sequencing Center for Infectious Disease"/>
            <person name="Wu L."/>
            <person name="Ma J."/>
        </authorList>
    </citation>
    <scope>NUCLEOTIDE SEQUENCE [LARGE SCALE GENOMIC DNA]</scope>
    <source>
        <strain evidence="3">SYNS20</strain>
    </source>
</reference>
<sequence>MASNQEPKGWRLDPIPSRTAYRDDDGNVRVPMWITRNGNHVADTEMVLLPSEVDLLRDQLADAMGSNRSLIQELFRGRTLSASGPGVVLVSKVASERP</sequence>
<evidence type="ECO:0000256" key="1">
    <source>
        <dbReference type="SAM" id="MobiDB-lite"/>
    </source>
</evidence>
<dbReference type="RefSeq" id="WP_381836497.1">
    <property type="nucleotide sequence ID" value="NZ_JBHTCF010000016.1"/>
</dbReference>
<name>A0ABW2JRJ3_9ACTN</name>
<evidence type="ECO:0000313" key="2">
    <source>
        <dbReference type="EMBL" id="MFC7308472.1"/>
    </source>
</evidence>